<gene>
    <name evidence="2" type="ORF">ABG768_008489</name>
</gene>
<dbReference type="AlphaFoldDB" id="A0AAW1ZJW9"/>
<keyword evidence="3" id="KW-1185">Reference proteome</keyword>
<evidence type="ECO:0000313" key="3">
    <source>
        <dbReference type="Proteomes" id="UP001479290"/>
    </source>
</evidence>
<feature type="coiled-coil region" evidence="1">
    <location>
        <begin position="75"/>
        <end position="127"/>
    </location>
</feature>
<accession>A0AAW1ZJW9</accession>
<reference evidence="2 3" key="1">
    <citation type="submission" date="2024-05" db="EMBL/GenBank/DDBJ databases">
        <title>A high-quality chromosomal-level genome assembly of Topmouth culter (Culter alburnus).</title>
        <authorList>
            <person name="Zhao H."/>
        </authorList>
    </citation>
    <scope>NUCLEOTIDE SEQUENCE [LARGE SCALE GENOMIC DNA]</scope>
    <source>
        <strain evidence="2">CATC2023</strain>
        <tissue evidence="2">Muscle</tissue>
    </source>
</reference>
<protein>
    <submittedName>
        <fullName evidence="2">Uncharacterized protein</fullName>
    </submittedName>
</protein>
<keyword evidence="1" id="KW-0175">Coiled coil</keyword>
<dbReference type="EMBL" id="JAWDJR010000016">
    <property type="protein sequence ID" value="KAK9960644.1"/>
    <property type="molecule type" value="Genomic_DNA"/>
</dbReference>
<name>A0AAW1ZJW9_CULAL</name>
<feature type="coiled-coil region" evidence="1">
    <location>
        <begin position="170"/>
        <end position="239"/>
    </location>
</feature>
<comment type="caution">
    <text evidence="2">The sequence shown here is derived from an EMBL/GenBank/DDBJ whole genome shotgun (WGS) entry which is preliminary data.</text>
</comment>
<organism evidence="2 3">
    <name type="scientific">Culter alburnus</name>
    <name type="common">Topmouth culter</name>
    <dbReference type="NCBI Taxonomy" id="194366"/>
    <lineage>
        <taxon>Eukaryota</taxon>
        <taxon>Metazoa</taxon>
        <taxon>Chordata</taxon>
        <taxon>Craniata</taxon>
        <taxon>Vertebrata</taxon>
        <taxon>Euteleostomi</taxon>
        <taxon>Actinopterygii</taxon>
        <taxon>Neopterygii</taxon>
        <taxon>Teleostei</taxon>
        <taxon>Ostariophysi</taxon>
        <taxon>Cypriniformes</taxon>
        <taxon>Xenocyprididae</taxon>
        <taxon>Xenocypridinae</taxon>
        <taxon>Culter</taxon>
    </lineage>
</organism>
<evidence type="ECO:0000313" key="2">
    <source>
        <dbReference type="EMBL" id="KAK9960644.1"/>
    </source>
</evidence>
<sequence>MCSVMTDVQSMEAVSRPLNDGIVSICNICKSLRNAQVNPTTDMCSNYKQIRMHIEHAEQCLETSETMIKEKLGCLDECMEQLTREKQSVQQQKNDKIQAMNVLHIKKDSAEESLKHSKETLEWAERNVQSANYALRVHQDRMNEYDDMENAGIALLAVPIFGWIAGPIMMNEAQQGMEEALNAIRNAEWEKQSSESQVRNCTEKVYYYQNIISRTQDEIEQTNEALKRIEWETERVQEHLKCTGDIQEMVRKAMHLLSVLSGRVTVLERQTQRFILWEPVVNVMEDVMKAVVNIAENRLLYSQGVPSLINTLRKNVGELLALCNSASNSEYDNFY</sequence>
<proteinExistence type="predicted"/>
<dbReference type="Proteomes" id="UP001479290">
    <property type="component" value="Unassembled WGS sequence"/>
</dbReference>
<evidence type="ECO:0000256" key="1">
    <source>
        <dbReference type="SAM" id="Coils"/>
    </source>
</evidence>